<gene>
    <name evidence="1" type="ORF">ACFP57_09385</name>
</gene>
<organism evidence="1 2">
    <name type="scientific">Luteococcus sanguinis</name>
    <dbReference type="NCBI Taxonomy" id="174038"/>
    <lineage>
        <taxon>Bacteria</taxon>
        <taxon>Bacillati</taxon>
        <taxon>Actinomycetota</taxon>
        <taxon>Actinomycetes</taxon>
        <taxon>Propionibacteriales</taxon>
        <taxon>Propionibacteriaceae</taxon>
        <taxon>Luteococcus</taxon>
    </lineage>
</organism>
<dbReference type="Proteomes" id="UP001596266">
    <property type="component" value="Unassembled WGS sequence"/>
</dbReference>
<dbReference type="InterPro" id="IPR029058">
    <property type="entry name" value="AB_hydrolase_fold"/>
</dbReference>
<dbReference type="EMBL" id="JBHSUA010000018">
    <property type="protein sequence ID" value="MFC6397188.1"/>
    <property type="molecule type" value="Genomic_DNA"/>
</dbReference>
<accession>A0ABW1X3J8</accession>
<dbReference type="PANTHER" id="PTHR35560:SF3">
    <property type="entry name" value="PEPTIDASE S9 PROLYL OLIGOPEPTIDASE CATALYTIC DOMAIN-CONTAINING PROTEIN"/>
    <property type="match status" value="1"/>
</dbReference>
<evidence type="ECO:0000313" key="2">
    <source>
        <dbReference type="Proteomes" id="UP001596266"/>
    </source>
</evidence>
<dbReference type="PANTHER" id="PTHR35560">
    <property type="entry name" value="BLL0132 PROTEIN"/>
    <property type="match status" value="1"/>
</dbReference>
<sequence length="230" mass="25010">MSRVLFVMHGTNRNASDYRDAWAPLVEGHDVVVLAPEFSNDAYPGAEEYNLGGMQAGDGDERPRSQWAFTSIETVFDAWLRETPSTQDVYDMFGHSAGAQFTHRFALYMTDARLRRAAAANAGWYTMPDESVEFPYGLGGGPDVDLNKFLARDLLLLLGGQDVENENLRSDDGANAQGDTRIERGFSFYNAGRAAASDAGVSLAWSLDVVPDAGHDYVAMSRAAAGLLLA</sequence>
<reference evidence="2" key="1">
    <citation type="journal article" date="2019" name="Int. J. Syst. Evol. Microbiol.">
        <title>The Global Catalogue of Microorganisms (GCM) 10K type strain sequencing project: providing services to taxonomists for standard genome sequencing and annotation.</title>
        <authorList>
            <consortium name="The Broad Institute Genomics Platform"/>
            <consortium name="The Broad Institute Genome Sequencing Center for Infectious Disease"/>
            <person name="Wu L."/>
            <person name="Ma J."/>
        </authorList>
    </citation>
    <scope>NUCLEOTIDE SEQUENCE [LARGE SCALE GENOMIC DNA]</scope>
    <source>
        <strain evidence="2">CGMCC 1.15277</strain>
    </source>
</reference>
<comment type="caution">
    <text evidence="1">The sequence shown here is derived from an EMBL/GenBank/DDBJ whole genome shotgun (WGS) entry which is preliminary data.</text>
</comment>
<keyword evidence="2" id="KW-1185">Reference proteome</keyword>
<dbReference type="RefSeq" id="WP_343884615.1">
    <property type="nucleotide sequence ID" value="NZ_BAAAKI010000003.1"/>
</dbReference>
<dbReference type="Gene3D" id="3.40.50.1820">
    <property type="entry name" value="alpha/beta hydrolase"/>
    <property type="match status" value="1"/>
</dbReference>
<evidence type="ECO:0008006" key="3">
    <source>
        <dbReference type="Google" id="ProtNLM"/>
    </source>
</evidence>
<dbReference type="SUPFAM" id="SSF53474">
    <property type="entry name" value="alpha/beta-Hydrolases"/>
    <property type="match status" value="1"/>
</dbReference>
<proteinExistence type="predicted"/>
<name>A0ABW1X3J8_9ACTN</name>
<evidence type="ECO:0000313" key="1">
    <source>
        <dbReference type="EMBL" id="MFC6397188.1"/>
    </source>
</evidence>
<protein>
    <recommendedName>
        <fullName evidence="3">Alpha/beta hydrolase</fullName>
    </recommendedName>
</protein>